<evidence type="ECO:0000313" key="6">
    <source>
        <dbReference type="Proteomes" id="UP001487296"/>
    </source>
</evidence>
<dbReference type="SUPFAM" id="SSF55931">
    <property type="entry name" value="Glutamine synthetase/guanido kinase"/>
    <property type="match status" value="1"/>
</dbReference>
<dbReference type="PANTHER" id="PTHR43407">
    <property type="entry name" value="GLUTAMINE SYNTHETASE"/>
    <property type="match status" value="1"/>
</dbReference>
<dbReference type="Gene3D" id="3.30.590.10">
    <property type="entry name" value="Glutamine synthetase/guanido kinase, catalytic domain"/>
    <property type="match status" value="1"/>
</dbReference>
<dbReference type="EMBL" id="JBBNFP010000034">
    <property type="protein sequence ID" value="MEQ2487153.1"/>
    <property type="molecule type" value="Genomic_DNA"/>
</dbReference>
<comment type="similarity">
    <text evidence="1 2 3">Belongs to the glutamine synthetase family.</text>
</comment>
<evidence type="ECO:0000313" key="5">
    <source>
        <dbReference type="EMBL" id="MEQ2487153.1"/>
    </source>
</evidence>
<dbReference type="PROSITE" id="PS51987">
    <property type="entry name" value="GS_CATALYTIC"/>
    <property type="match status" value="1"/>
</dbReference>
<dbReference type="Pfam" id="PF00120">
    <property type="entry name" value="Gln-synt_C"/>
    <property type="match status" value="1"/>
</dbReference>
<dbReference type="SUPFAM" id="SSF54368">
    <property type="entry name" value="Glutamine synthetase, N-terminal domain"/>
    <property type="match status" value="1"/>
</dbReference>
<keyword evidence="6" id="KW-1185">Reference proteome</keyword>
<evidence type="ECO:0000256" key="1">
    <source>
        <dbReference type="ARBA" id="ARBA00009897"/>
    </source>
</evidence>
<name>A0ABV1FRV8_9BACT</name>
<evidence type="ECO:0000259" key="4">
    <source>
        <dbReference type="PROSITE" id="PS51987"/>
    </source>
</evidence>
<protein>
    <submittedName>
        <fullName evidence="5">Glutamine synthetase family protein</fullName>
        <ecNumber evidence="5">6.3.1.-</ecNumber>
    </submittedName>
</protein>
<dbReference type="InterPro" id="IPR036651">
    <property type="entry name" value="Gln_synt_N_sf"/>
</dbReference>
<dbReference type="InterPro" id="IPR008146">
    <property type="entry name" value="Gln_synth_cat_dom"/>
</dbReference>
<keyword evidence="5" id="KW-0436">Ligase</keyword>
<dbReference type="GO" id="GO:0016874">
    <property type="term" value="F:ligase activity"/>
    <property type="evidence" value="ECO:0007669"/>
    <property type="project" value="UniProtKB-KW"/>
</dbReference>
<evidence type="ECO:0000256" key="3">
    <source>
        <dbReference type="RuleBase" id="RU000384"/>
    </source>
</evidence>
<dbReference type="SMART" id="SM01230">
    <property type="entry name" value="Gln-synt_C"/>
    <property type="match status" value="1"/>
</dbReference>
<dbReference type="EC" id="6.3.1.-" evidence="5"/>
<accession>A0ABV1FRV8</accession>
<proteinExistence type="inferred from homology"/>
<organism evidence="5 6">
    <name type="scientific">Hallella faecis</name>
    <dbReference type="NCBI Taxonomy" id="2841596"/>
    <lineage>
        <taxon>Bacteria</taxon>
        <taxon>Pseudomonadati</taxon>
        <taxon>Bacteroidota</taxon>
        <taxon>Bacteroidia</taxon>
        <taxon>Bacteroidales</taxon>
        <taxon>Prevotellaceae</taxon>
        <taxon>Hallella</taxon>
    </lineage>
</organism>
<sequence length="501" mass="55677">MNSDELLLNANEMVAYLQKPASEFTKADIINFIRHNDIRMVNFMYPAGDGKLKTLNFVINNLNYLETILTCGERVDGSSLFSFISAGSSDLYVVPRFRTAFIDPFAEVPTICMLASFFDKDGRPLESSPEHTLAKATRAFTEVTGMEFHTMGELEYYVMIPDDGTFPAVDQRGYHESSPFAKTTAFRTKCMDYIARTGGQIKYGHSEVGNFQQDGYIYEQGEIEFLPVDAQTSADQLMIAKWVIRNVAAEMGLNVTFAPKITTGKAGSGLHIHMRIMKDGKNMMIRDGRLSPEACTMIAGMMDVAPAITAFGNKTPTSYFRLVPHQEAPTNVCWGDCNRSVLVRVPLGWTSNRDMCSMANPLEAEKHFDTSLKQTVEMRSPDGSADIYQLIAGLCVACRHGFEMPDALQVAEKTYVNYNIHDAENADRVGALAQLPDSCEASADCLEKQRAVFEQHGVFSPAMIDGIEAQLRGFADRTLRSDIAGNDQEMEKLVKTFFHCG</sequence>
<dbReference type="RefSeq" id="WP_215760193.1">
    <property type="nucleotide sequence ID" value="NZ_JAHKBE010000033.1"/>
</dbReference>
<gene>
    <name evidence="5" type="ORF">AAAT34_08830</name>
</gene>
<evidence type="ECO:0000256" key="2">
    <source>
        <dbReference type="PROSITE-ProRule" id="PRU01331"/>
    </source>
</evidence>
<reference evidence="5 6" key="1">
    <citation type="submission" date="2024-04" db="EMBL/GenBank/DDBJ databases">
        <title>Human intestinal bacterial collection.</title>
        <authorList>
            <person name="Pauvert C."/>
            <person name="Hitch T.C.A."/>
            <person name="Clavel T."/>
        </authorList>
    </citation>
    <scope>NUCLEOTIDE SEQUENCE [LARGE SCALE GENOMIC DNA]</scope>
    <source>
        <strain evidence="5 6">CLA-AA-H145</strain>
    </source>
</reference>
<dbReference type="InterPro" id="IPR014746">
    <property type="entry name" value="Gln_synth/guanido_kin_cat_dom"/>
</dbReference>
<dbReference type="Proteomes" id="UP001487296">
    <property type="component" value="Unassembled WGS sequence"/>
</dbReference>
<dbReference type="InterPro" id="IPR008147">
    <property type="entry name" value="Gln_synt_N"/>
</dbReference>
<dbReference type="Pfam" id="PF03951">
    <property type="entry name" value="Gln-synt_N"/>
    <property type="match status" value="1"/>
</dbReference>
<feature type="domain" description="GS catalytic" evidence="4">
    <location>
        <begin position="129"/>
        <end position="501"/>
    </location>
</feature>
<comment type="caution">
    <text evidence="5">The sequence shown here is derived from an EMBL/GenBank/DDBJ whole genome shotgun (WGS) entry which is preliminary data.</text>
</comment>
<dbReference type="Gene3D" id="3.10.20.70">
    <property type="entry name" value="Glutamine synthetase, N-terminal domain"/>
    <property type="match status" value="1"/>
</dbReference>
<dbReference type="PANTHER" id="PTHR43407:SF1">
    <property type="entry name" value="LENGSIN"/>
    <property type="match status" value="1"/>
</dbReference>